<keyword evidence="3" id="KW-1185">Reference proteome</keyword>
<name>A0A699Y8L3_HAELA</name>
<protein>
    <submittedName>
        <fullName evidence="2">Uncharacterized protein</fullName>
    </submittedName>
</protein>
<evidence type="ECO:0000256" key="1">
    <source>
        <dbReference type="SAM" id="MobiDB-lite"/>
    </source>
</evidence>
<reference evidence="2 3" key="1">
    <citation type="submission" date="2020-02" db="EMBL/GenBank/DDBJ databases">
        <title>Draft genome sequence of Haematococcus lacustris strain NIES-144.</title>
        <authorList>
            <person name="Morimoto D."/>
            <person name="Nakagawa S."/>
            <person name="Yoshida T."/>
            <person name="Sawayama S."/>
        </authorList>
    </citation>
    <scope>NUCLEOTIDE SEQUENCE [LARGE SCALE GENOMIC DNA]</scope>
    <source>
        <strain evidence="2 3">NIES-144</strain>
    </source>
</reference>
<comment type="caution">
    <text evidence="2">The sequence shown here is derived from an EMBL/GenBank/DDBJ whole genome shotgun (WGS) entry which is preliminary data.</text>
</comment>
<feature type="region of interest" description="Disordered" evidence="1">
    <location>
        <begin position="160"/>
        <end position="208"/>
    </location>
</feature>
<accession>A0A699Y8L3</accession>
<evidence type="ECO:0000313" key="3">
    <source>
        <dbReference type="Proteomes" id="UP000485058"/>
    </source>
</evidence>
<gene>
    <name evidence="2" type="ORF">HaLaN_01040</name>
</gene>
<dbReference type="Proteomes" id="UP000485058">
    <property type="component" value="Unassembled WGS sequence"/>
</dbReference>
<feature type="non-terminal residue" evidence="2">
    <location>
        <position position="225"/>
    </location>
</feature>
<sequence length="225" mass="23714">MDSVEHADCASKRGTLLFSYAAPEQLKQARLEVVQERVKERLARAAAARIQADPLQGLETEALWQDDTATLDVSPLPDSCVALPPSGLDQYQQLVVPPAVNKSGEARMMTAKLVNKGKVDTYRQGTRDPSQPETLAVAVAYDLKTMEQIEAAEIAAAAAAARSNRRSSSVSSRSSGAALLAAAASTRSPSRTSAARRSADKAAAEGGAAKPWVDPLLSSLKASVQ</sequence>
<organism evidence="2 3">
    <name type="scientific">Haematococcus lacustris</name>
    <name type="common">Green alga</name>
    <name type="synonym">Haematococcus pluvialis</name>
    <dbReference type="NCBI Taxonomy" id="44745"/>
    <lineage>
        <taxon>Eukaryota</taxon>
        <taxon>Viridiplantae</taxon>
        <taxon>Chlorophyta</taxon>
        <taxon>core chlorophytes</taxon>
        <taxon>Chlorophyceae</taxon>
        <taxon>CS clade</taxon>
        <taxon>Chlamydomonadales</taxon>
        <taxon>Haematococcaceae</taxon>
        <taxon>Haematococcus</taxon>
    </lineage>
</organism>
<dbReference type="AlphaFoldDB" id="A0A699Y8L3"/>
<proteinExistence type="predicted"/>
<dbReference type="EMBL" id="BLLF01000037">
    <property type="protein sequence ID" value="GFH06413.1"/>
    <property type="molecule type" value="Genomic_DNA"/>
</dbReference>
<feature type="compositionally biased region" description="Low complexity" evidence="1">
    <location>
        <begin position="160"/>
        <end position="196"/>
    </location>
</feature>
<evidence type="ECO:0000313" key="2">
    <source>
        <dbReference type="EMBL" id="GFH06413.1"/>
    </source>
</evidence>